<organism evidence="4 5">
    <name type="scientific">Faecalicoccus pleomorphus</name>
    <dbReference type="NCBI Taxonomy" id="1323"/>
    <lineage>
        <taxon>Bacteria</taxon>
        <taxon>Bacillati</taxon>
        <taxon>Bacillota</taxon>
        <taxon>Erysipelotrichia</taxon>
        <taxon>Erysipelotrichales</taxon>
        <taxon>Erysipelotrichaceae</taxon>
        <taxon>Faecalicoccus</taxon>
    </lineage>
</organism>
<keyword evidence="2" id="KW-1133">Transmembrane helix</keyword>
<evidence type="ECO:0000313" key="4">
    <source>
        <dbReference type="EMBL" id="SUO04472.1"/>
    </source>
</evidence>
<dbReference type="GO" id="GO:0003677">
    <property type="term" value="F:DNA binding"/>
    <property type="evidence" value="ECO:0007669"/>
    <property type="project" value="UniProtKB-KW"/>
</dbReference>
<reference evidence="4 5" key="1">
    <citation type="submission" date="2018-06" db="EMBL/GenBank/DDBJ databases">
        <authorList>
            <consortium name="Pathogen Informatics"/>
            <person name="Doyle S."/>
        </authorList>
    </citation>
    <scope>NUCLEOTIDE SEQUENCE [LARGE SCALE GENOMIC DNA]</scope>
    <source>
        <strain evidence="4 5">NCTC11087</strain>
    </source>
</reference>
<keyword evidence="5" id="KW-1185">Reference proteome</keyword>
<keyword evidence="2" id="KW-0472">Membrane</keyword>
<dbReference type="PANTHER" id="PTHR46558">
    <property type="entry name" value="TRACRIPTIONAL REGULATORY PROTEIN-RELATED-RELATED"/>
    <property type="match status" value="1"/>
</dbReference>
<evidence type="ECO:0000259" key="3">
    <source>
        <dbReference type="PROSITE" id="PS50943"/>
    </source>
</evidence>
<feature type="domain" description="HTH cro/C1-type" evidence="3">
    <location>
        <begin position="10"/>
        <end position="64"/>
    </location>
</feature>
<evidence type="ECO:0000256" key="2">
    <source>
        <dbReference type="SAM" id="Phobius"/>
    </source>
</evidence>
<feature type="transmembrane region" description="Helical" evidence="2">
    <location>
        <begin position="97"/>
        <end position="115"/>
    </location>
</feature>
<dbReference type="AlphaFoldDB" id="A0A380LNS4"/>
<dbReference type="Pfam" id="PF01381">
    <property type="entry name" value="HTH_3"/>
    <property type="match status" value="1"/>
</dbReference>
<dbReference type="PANTHER" id="PTHR46558:SF11">
    <property type="entry name" value="HTH-TYPE TRANSCRIPTIONAL REGULATOR XRE"/>
    <property type="match status" value="1"/>
</dbReference>
<proteinExistence type="predicted"/>
<feature type="transmembrane region" description="Helical" evidence="2">
    <location>
        <begin position="127"/>
        <end position="152"/>
    </location>
</feature>
<dbReference type="InterPro" id="IPR010982">
    <property type="entry name" value="Lambda_DNA-bd_dom_sf"/>
</dbReference>
<dbReference type="EMBL" id="UHFX01000003">
    <property type="protein sequence ID" value="SUO04472.1"/>
    <property type="molecule type" value="Genomic_DNA"/>
</dbReference>
<dbReference type="GeneID" id="77462346"/>
<keyword evidence="2" id="KW-0812">Transmembrane</keyword>
<gene>
    <name evidence="4" type="primary">immR_6</name>
    <name evidence="4" type="ORF">NCTC11087_01390</name>
</gene>
<evidence type="ECO:0000256" key="1">
    <source>
        <dbReference type="ARBA" id="ARBA00023125"/>
    </source>
</evidence>
<keyword evidence="1 4" id="KW-0238">DNA-binding</keyword>
<dbReference type="SUPFAM" id="SSF47413">
    <property type="entry name" value="lambda repressor-like DNA-binding domains"/>
    <property type="match status" value="1"/>
</dbReference>
<sequence length="165" mass="19193">MNQKKIGDFLRKLRHEKELTQIQLAEILFVSNKSVSRWEKGKSLPDIDILMKLAHFYDVSLEELLDGQRNEMANNTESTALKVAEFENEEKKKMKRITQILVLFSMVLMLISYILSNYLNQNDIIDFIYGFCNGVTFATLALILIVTGRWGLKIRGFKERITSRD</sequence>
<dbReference type="InterPro" id="IPR001387">
    <property type="entry name" value="Cro/C1-type_HTH"/>
</dbReference>
<dbReference type="RefSeq" id="WP_022789524.1">
    <property type="nucleotide sequence ID" value="NZ_CAUWMU010000001.1"/>
</dbReference>
<dbReference type="Proteomes" id="UP000255523">
    <property type="component" value="Unassembled WGS sequence"/>
</dbReference>
<accession>A0A380LNS4</accession>
<evidence type="ECO:0000313" key="5">
    <source>
        <dbReference type="Proteomes" id="UP000255523"/>
    </source>
</evidence>
<dbReference type="PROSITE" id="PS50943">
    <property type="entry name" value="HTH_CROC1"/>
    <property type="match status" value="1"/>
</dbReference>
<dbReference type="Gene3D" id="1.10.260.40">
    <property type="entry name" value="lambda repressor-like DNA-binding domains"/>
    <property type="match status" value="1"/>
</dbReference>
<dbReference type="OrthoDB" id="9813152at2"/>
<protein>
    <submittedName>
        <fullName evidence="4">DNA-binding protein</fullName>
    </submittedName>
</protein>
<name>A0A380LNS4_9FIRM</name>
<dbReference type="CDD" id="cd00093">
    <property type="entry name" value="HTH_XRE"/>
    <property type="match status" value="1"/>
</dbReference>
<dbReference type="SMART" id="SM00530">
    <property type="entry name" value="HTH_XRE"/>
    <property type="match status" value="1"/>
</dbReference>